<sequence>MKDNRNDRDSEVAYSQVNMDANGKKLTGSKFRWALFTTIVIFLSRICMGIYYELSGPTLPDLKDRLGVNYEEISRILVWQNAAFLVSALVGGFLSDVFKPYIAIIIFISQVVALSGVAGAPWCTTLVTLGICYFLTGFGCGTLGTGGNAWIVWLWGSDATAPCYAFHFGFGIGATISPQLAKPFLSKTITTKTEPLNGTDMVTSMYPNATEGYLNNTITTQTTSLIEYPYTIGAIATMVVALLYLVLLYHDTKEHKLEEEKKRTKAREMDDMRRKGEVVEVNDEVEPHKLSCASICKVLSPHSCTPGEPIFGGFMIALILTFHTLVVAGERSWGKFLFTYAVENKKLNMNKDDASNLQSAFWFCFLAGRGLPTLVGKWIPPNLYVTTVLILYLTNAVVLAIFGGASSTVLWICSCIFGFLVAPIFPGGITVYNQYIDIQAMIFALSEGGAGLGGMFWQWMSGFLINRYGPESLLYHNVVYICLLIVVYCIIQVIGIRRKRLMKSYGISNEKEEM</sequence>
<dbReference type="PANTHER" id="PTHR23121">
    <property type="entry name" value="SODIUM-DEPENDENT GLUCOSE TRANSPORTER 1"/>
    <property type="match status" value="1"/>
</dbReference>
<dbReference type="EMBL" id="CAIIXF020000007">
    <property type="protein sequence ID" value="CAH1788514.1"/>
    <property type="molecule type" value="Genomic_DNA"/>
</dbReference>
<dbReference type="Proteomes" id="UP000749559">
    <property type="component" value="Unassembled WGS sequence"/>
</dbReference>
<dbReference type="OrthoDB" id="9626824at2759"/>
<reference evidence="4" key="1">
    <citation type="submission" date="2022-03" db="EMBL/GenBank/DDBJ databases">
        <authorList>
            <person name="Martin C."/>
        </authorList>
    </citation>
    <scope>NUCLEOTIDE SEQUENCE</scope>
</reference>
<accession>A0A8J1UK69</accession>
<keyword evidence="1" id="KW-0812">Transmembrane</keyword>
<keyword evidence="3" id="KW-0472">Membrane</keyword>
<evidence type="ECO:0000313" key="5">
    <source>
        <dbReference type="Proteomes" id="UP000749559"/>
    </source>
</evidence>
<dbReference type="SUPFAM" id="SSF103473">
    <property type="entry name" value="MFS general substrate transporter"/>
    <property type="match status" value="1"/>
</dbReference>
<proteinExistence type="predicted"/>
<dbReference type="InterPro" id="IPR036259">
    <property type="entry name" value="MFS_trans_sf"/>
</dbReference>
<dbReference type="Pfam" id="PF07690">
    <property type="entry name" value="MFS_1"/>
    <property type="match status" value="1"/>
</dbReference>
<evidence type="ECO:0000256" key="1">
    <source>
        <dbReference type="ARBA" id="ARBA00022692"/>
    </source>
</evidence>
<keyword evidence="2" id="KW-1133">Transmembrane helix</keyword>
<evidence type="ECO:0000256" key="3">
    <source>
        <dbReference type="ARBA" id="ARBA00023136"/>
    </source>
</evidence>
<name>A0A8J1UK69_OWEFU</name>
<dbReference type="Gene3D" id="1.20.1250.20">
    <property type="entry name" value="MFS general substrate transporter like domains"/>
    <property type="match status" value="2"/>
</dbReference>
<dbReference type="AlphaFoldDB" id="A0A8J1UK69"/>
<dbReference type="PANTHER" id="PTHR23121:SF9">
    <property type="entry name" value="SODIUM-DEPENDENT GLUCOSE TRANSPORTER 1"/>
    <property type="match status" value="1"/>
</dbReference>
<organism evidence="4 5">
    <name type="scientific">Owenia fusiformis</name>
    <name type="common">Polychaete worm</name>
    <dbReference type="NCBI Taxonomy" id="6347"/>
    <lineage>
        <taxon>Eukaryota</taxon>
        <taxon>Metazoa</taxon>
        <taxon>Spiralia</taxon>
        <taxon>Lophotrochozoa</taxon>
        <taxon>Annelida</taxon>
        <taxon>Polychaeta</taxon>
        <taxon>Sedentaria</taxon>
        <taxon>Canalipalpata</taxon>
        <taxon>Sabellida</taxon>
        <taxon>Oweniida</taxon>
        <taxon>Oweniidae</taxon>
        <taxon>Owenia</taxon>
    </lineage>
</organism>
<gene>
    <name evidence="4" type="ORF">OFUS_LOCUS14028</name>
</gene>
<keyword evidence="5" id="KW-1185">Reference proteome</keyword>
<comment type="caution">
    <text evidence="4">The sequence shown here is derived from an EMBL/GenBank/DDBJ whole genome shotgun (WGS) entry which is preliminary data.</text>
</comment>
<evidence type="ECO:0000313" key="4">
    <source>
        <dbReference type="EMBL" id="CAH1788514.1"/>
    </source>
</evidence>
<dbReference type="InterPro" id="IPR011701">
    <property type="entry name" value="MFS"/>
</dbReference>
<dbReference type="GO" id="GO:0022857">
    <property type="term" value="F:transmembrane transporter activity"/>
    <property type="evidence" value="ECO:0007669"/>
    <property type="project" value="InterPro"/>
</dbReference>
<evidence type="ECO:0000256" key="2">
    <source>
        <dbReference type="ARBA" id="ARBA00022989"/>
    </source>
</evidence>
<protein>
    <submittedName>
        <fullName evidence="4">Uncharacterized protein</fullName>
    </submittedName>
</protein>